<keyword evidence="5 6" id="KW-0067">ATP-binding</keyword>
<sequence length="1122" mass="117065">MTMARSPKPIWGSQHLTLSSLALFLPDLEDPLGTVYNGLGSLSLSPLVRARPGAVLELKDVTIVVSENELDKLYYRLCGSTSAWPHTPGVALEGGEVRITQLDSVDPSLPGGGGAVRWRNVTITCPGYGLHAPYPCAAAPVASTGELQSVAERLLGGVSGGPVFLSLTSDIAAVSEPGDVWNPPDVPAGSRVVLVGDPTRSTTLDMAGQNDAWWAGYVDTVGPTLAPWYQLPVAHLRDLTLVNLPLADAPESPGELMALGMNSFRIASWMAVASLYVAHIPLLTLTRCTLVLPDEELAFLQQALREAVVRGGGGAITVDSDGGKFGDEASDVVVPSGELRFGSGPFAIEITPRGGTGTGTTTGSDASGPIDGRLEVAVLKMLPRVLLLNCTLLSASAYKALPGAVELLRQSRVWPLQSDEEDPARSRGPLAFVIATGMQEALEYGLWMCGSAPGHASTVLIGSRNDHSLGVEVHPGALLSSIVQRQGRTVDAAGGCAVSGLPEGLGTGRTFVDLKGLSGMFTIRRPLSLRNLVLYNLAPGGTNGTGTLPGGLEGPDVPWANSSLPLWLFGFDRSKPVSYDFESGVLVLSSVRHYGWEGIDITITHIMPPDAPADASPLPHPYLFLPYQEFTGADVSPSPSVTERAHNGGAGPGGRADGSARGALTGKLSDCAVDGGSKADALRDNAFEERDTGGTATTLTTETAMENSCGVTFAQTYFSGQLGNLTMGTDPDGCPKSESGLHTNKGRRKSHPVFQCMAETIRALQAQYGEDDLEVVSVLGRGAYGVVYWGTWRGLPVAVKTLVVPAVTAGPEGRARQRAVLEAAISMSMAHPNVVATYSYDIKLLTLPPAEAKPPPPPAPPATQAGGLGSLTICLGAACDTPVSGQPDQGPEPVTSEAAAAAGGDEADAYKLYIVQELCSGGSLKHALIKGVAGAVRAGGVFRALALGLALDVAQGMRHVHSCRIVHGDLKPDNVLLAYHPSRGAGAGDGEGPGDCPASLMDTVDSAGGGGGPLALTAKVLSRGELSPRADVWSFGLMLLELFYGCTLSDMRAVQAVMFSAAQIGAVPLYTWLLRDILESGHRPYAELAASCLSREPRERPDFATICKHLQVLMEDRLAGER</sequence>
<evidence type="ECO:0000256" key="2">
    <source>
        <dbReference type="ARBA" id="ARBA00022679"/>
    </source>
</evidence>
<dbReference type="PROSITE" id="PS50011">
    <property type="entry name" value="PROTEIN_KINASE_DOM"/>
    <property type="match status" value="1"/>
</dbReference>
<evidence type="ECO:0000256" key="5">
    <source>
        <dbReference type="ARBA" id="ARBA00022840"/>
    </source>
</evidence>
<evidence type="ECO:0000256" key="7">
    <source>
        <dbReference type="SAM" id="MobiDB-lite"/>
    </source>
</evidence>
<evidence type="ECO:0000313" key="10">
    <source>
        <dbReference type="Proteomes" id="UP000075714"/>
    </source>
</evidence>
<dbReference type="Gene3D" id="1.10.510.10">
    <property type="entry name" value="Transferase(Phosphotransferase) domain 1"/>
    <property type="match status" value="1"/>
</dbReference>
<dbReference type="InterPro" id="IPR051681">
    <property type="entry name" value="Ser/Thr_Kinases-Pseudokinases"/>
</dbReference>
<dbReference type="GO" id="GO:0005524">
    <property type="term" value="F:ATP binding"/>
    <property type="evidence" value="ECO:0007669"/>
    <property type="project" value="UniProtKB-UniRule"/>
</dbReference>
<dbReference type="PANTHER" id="PTHR44329">
    <property type="entry name" value="SERINE/THREONINE-PROTEIN KINASE TNNI3K-RELATED"/>
    <property type="match status" value="1"/>
</dbReference>
<comment type="caution">
    <text evidence="9">The sequence shown here is derived from an EMBL/GenBank/DDBJ whole genome shotgun (WGS) entry which is preliminary data.</text>
</comment>
<name>A0A150GLN6_GONPE</name>
<evidence type="ECO:0000313" key="9">
    <source>
        <dbReference type="EMBL" id="KXZ50682.1"/>
    </source>
</evidence>
<organism evidence="9 10">
    <name type="scientific">Gonium pectorale</name>
    <name type="common">Green alga</name>
    <dbReference type="NCBI Taxonomy" id="33097"/>
    <lineage>
        <taxon>Eukaryota</taxon>
        <taxon>Viridiplantae</taxon>
        <taxon>Chlorophyta</taxon>
        <taxon>core chlorophytes</taxon>
        <taxon>Chlorophyceae</taxon>
        <taxon>CS clade</taxon>
        <taxon>Chlamydomonadales</taxon>
        <taxon>Volvocaceae</taxon>
        <taxon>Gonium</taxon>
    </lineage>
</organism>
<dbReference type="InterPro" id="IPR000719">
    <property type="entry name" value="Prot_kinase_dom"/>
</dbReference>
<dbReference type="GO" id="GO:0004674">
    <property type="term" value="F:protein serine/threonine kinase activity"/>
    <property type="evidence" value="ECO:0007669"/>
    <property type="project" value="UniProtKB-KW"/>
</dbReference>
<feature type="binding site" evidence="6">
    <location>
        <position position="800"/>
    </location>
    <ligand>
        <name>ATP</name>
        <dbReference type="ChEBI" id="CHEBI:30616"/>
    </ligand>
</feature>
<evidence type="ECO:0000259" key="8">
    <source>
        <dbReference type="PROSITE" id="PS50011"/>
    </source>
</evidence>
<dbReference type="Pfam" id="PF07714">
    <property type="entry name" value="PK_Tyr_Ser-Thr"/>
    <property type="match status" value="1"/>
</dbReference>
<evidence type="ECO:0000256" key="3">
    <source>
        <dbReference type="ARBA" id="ARBA00022741"/>
    </source>
</evidence>
<dbReference type="InterPro" id="IPR001245">
    <property type="entry name" value="Ser-Thr/Tyr_kinase_cat_dom"/>
</dbReference>
<feature type="region of interest" description="Disordered" evidence="7">
    <location>
        <begin position="882"/>
        <end position="901"/>
    </location>
</feature>
<reference evidence="10" key="1">
    <citation type="journal article" date="2016" name="Nat. Commun.">
        <title>The Gonium pectorale genome demonstrates co-option of cell cycle regulation during the evolution of multicellularity.</title>
        <authorList>
            <person name="Hanschen E.R."/>
            <person name="Marriage T.N."/>
            <person name="Ferris P.J."/>
            <person name="Hamaji T."/>
            <person name="Toyoda A."/>
            <person name="Fujiyama A."/>
            <person name="Neme R."/>
            <person name="Noguchi H."/>
            <person name="Minakuchi Y."/>
            <person name="Suzuki M."/>
            <person name="Kawai-Toyooka H."/>
            <person name="Smith D.R."/>
            <person name="Sparks H."/>
            <person name="Anderson J."/>
            <person name="Bakaric R."/>
            <person name="Luria V."/>
            <person name="Karger A."/>
            <person name="Kirschner M.W."/>
            <person name="Durand P.M."/>
            <person name="Michod R.E."/>
            <person name="Nozaki H."/>
            <person name="Olson B.J."/>
        </authorList>
    </citation>
    <scope>NUCLEOTIDE SEQUENCE [LARGE SCALE GENOMIC DNA]</scope>
    <source>
        <strain evidence="10">NIES-2863</strain>
    </source>
</reference>
<evidence type="ECO:0000256" key="1">
    <source>
        <dbReference type="ARBA" id="ARBA00022527"/>
    </source>
</evidence>
<evidence type="ECO:0000256" key="6">
    <source>
        <dbReference type="PROSITE-ProRule" id="PRU10141"/>
    </source>
</evidence>
<gene>
    <name evidence="9" type="ORF">GPECTOR_15g366</name>
</gene>
<keyword evidence="4" id="KW-0418">Kinase</keyword>
<keyword evidence="2" id="KW-0808">Transferase</keyword>
<protein>
    <recommendedName>
        <fullName evidence="8">Protein kinase domain-containing protein</fullName>
    </recommendedName>
</protein>
<dbReference type="PROSITE" id="PS00107">
    <property type="entry name" value="PROTEIN_KINASE_ATP"/>
    <property type="match status" value="1"/>
</dbReference>
<dbReference type="Proteomes" id="UP000075714">
    <property type="component" value="Unassembled WGS sequence"/>
</dbReference>
<dbReference type="EMBL" id="LSYV01000016">
    <property type="protein sequence ID" value="KXZ50682.1"/>
    <property type="molecule type" value="Genomic_DNA"/>
</dbReference>
<feature type="region of interest" description="Disordered" evidence="7">
    <location>
        <begin position="635"/>
        <end position="662"/>
    </location>
</feature>
<dbReference type="OrthoDB" id="4062651at2759"/>
<dbReference type="PROSITE" id="PS00108">
    <property type="entry name" value="PROTEIN_KINASE_ST"/>
    <property type="match status" value="1"/>
</dbReference>
<feature type="domain" description="Protein kinase" evidence="8">
    <location>
        <begin position="773"/>
        <end position="1112"/>
    </location>
</feature>
<dbReference type="PANTHER" id="PTHR44329:SF289">
    <property type="entry name" value="SERINE_THREONINE-PROTEIN KINASE VIK"/>
    <property type="match status" value="1"/>
</dbReference>
<keyword evidence="10" id="KW-1185">Reference proteome</keyword>
<dbReference type="Gene3D" id="3.30.200.20">
    <property type="entry name" value="Phosphorylase Kinase, domain 1"/>
    <property type="match status" value="1"/>
</dbReference>
<dbReference type="SMART" id="SM00220">
    <property type="entry name" value="S_TKc"/>
    <property type="match status" value="1"/>
</dbReference>
<evidence type="ECO:0000256" key="4">
    <source>
        <dbReference type="ARBA" id="ARBA00022777"/>
    </source>
</evidence>
<dbReference type="InterPro" id="IPR017441">
    <property type="entry name" value="Protein_kinase_ATP_BS"/>
</dbReference>
<keyword evidence="3 6" id="KW-0547">Nucleotide-binding</keyword>
<dbReference type="AlphaFoldDB" id="A0A150GLN6"/>
<dbReference type="InterPro" id="IPR011009">
    <property type="entry name" value="Kinase-like_dom_sf"/>
</dbReference>
<accession>A0A150GLN6</accession>
<dbReference type="STRING" id="33097.A0A150GLN6"/>
<keyword evidence="1" id="KW-0723">Serine/threonine-protein kinase</keyword>
<dbReference type="InterPro" id="IPR008271">
    <property type="entry name" value="Ser/Thr_kinase_AS"/>
</dbReference>
<dbReference type="SUPFAM" id="SSF56112">
    <property type="entry name" value="Protein kinase-like (PK-like)"/>
    <property type="match status" value="1"/>
</dbReference>
<proteinExistence type="predicted"/>